<accession>A0A834YZP7</accession>
<dbReference type="Pfam" id="PF24818">
    <property type="entry name" value="PH_TRF2_HOY1"/>
    <property type="match status" value="1"/>
</dbReference>
<dbReference type="InterPro" id="IPR057939">
    <property type="entry name" value="TRF2_HOY1_PH"/>
</dbReference>
<keyword evidence="3" id="KW-1185">Reference proteome</keyword>
<evidence type="ECO:0000313" key="2">
    <source>
        <dbReference type="EMBL" id="KAF8394656.1"/>
    </source>
</evidence>
<dbReference type="EMBL" id="JABCRI010000014">
    <property type="protein sequence ID" value="KAF8394656.1"/>
    <property type="molecule type" value="Genomic_DNA"/>
</dbReference>
<reference evidence="2 3" key="1">
    <citation type="submission" date="2020-04" db="EMBL/GenBank/DDBJ databases">
        <title>Plant Genome Project.</title>
        <authorList>
            <person name="Zhang R.-G."/>
        </authorList>
    </citation>
    <scope>NUCLEOTIDE SEQUENCE [LARGE SCALE GENOMIC DNA]</scope>
    <source>
        <strain evidence="2">YNK0</strain>
        <tissue evidence="2">Leaf</tissue>
    </source>
</reference>
<evidence type="ECO:0000259" key="1">
    <source>
        <dbReference type="Pfam" id="PF24818"/>
    </source>
</evidence>
<dbReference type="PANTHER" id="PTHR33494">
    <property type="entry name" value="OS02G0793800 PROTEIN"/>
    <property type="match status" value="1"/>
</dbReference>
<sequence length="394" mass="43987">MLNGPKQKEKDLINDFCFEKIWNGSGGVSASDEFQNPSYGFDNGKNNGGCVFEGSEADSKRIMLMRDNRQGEAFLNLSKEPSALGLILKRTPSFLDIAEKLSQRSETTLVETNRSTDHEKARARNDFATKPITEKLKASNIPTSVLKIGSWERVSKYEGELVAKCYYAKRKLVWEMLEGASKSKIEVQWSDISAIRAVFPENEHGILEIELKQCSFVLPRDGSPTPKAHPLASYIGFHRLSSTHLLVQSKSNMDSLPSIDIFFILIILVMNFPPIEHQRASFTIPMRIGNHICELPLIASATQVSHGHPRRGSYLLLNYVEGSGIPPSDNHILNNIADHLVNDTLGECFDEQGLLSRVNSMSSFIGTSNEVSPIKTASTEYGHYNNTNTHFVPW</sequence>
<dbReference type="PANTHER" id="PTHR33494:SF5">
    <property type="entry name" value="F10A16.6 PROTEIN"/>
    <property type="match status" value="1"/>
</dbReference>
<dbReference type="AlphaFoldDB" id="A0A834YZP7"/>
<dbReference type="Proteomes" id="UP000655225">
    <property type="component" value="Unassembled WGS sequence"/>
</dbReference>
<protein>
    <recommendedName>
        <fullName evidence="1">TRF2/HOY1 PH-like domain-containing protein</fullName>
    </recommendedName>
</protein>
<proteinExistence type="predicted"/>
<organism evidence="2 3">
    <name type="scientific">Tetracentron sinense</name>
    <name type="common">Spur-leaf</name>
    <dbReference type="NCBI Taxonomy" id="13715"/>
    <lineage>
        <taxon>Eukaryota</taxon>
        <taxon>Viridiplantae</taxon>
        <taxon>Streptophyta</taxon>
        <taxon>Embryophyta</taxon>
        <taxon>Tracheophyta</taxon>
        <taxon>Spermatophyta</taxon>
        <taxon>Magnoliopsida</taxon>
        <taxon>Trochodendrales</taxon>
        <taxon>Trochodendraceae</taxon>
        <taxon>Tetracentron</taxon>
    </lineage>
</organism>
<name>A0A834YZP7_TETSI</name>
<comment type="caution">
    <text evidence="2">The sequence shown here is derived from an EMBL/GenBank/DDBJ whole genome shotgun (WGS) entry which is preliminary data.</text>
</comment>
<evidence type="ECO:0000313" key="3">
    <source>
        <dbReference type="Proteomes" id="UP000655225"/>
    </source>
</evidence>
<gene>
    <name evidence="2" type="ORF">HHK36_020872</name>
</gene>
<feature type="domain" description="TRF2/HOY1 PH-like" evidence="1">
    <location>
        <begin position="140"/>
        <end position="229"/>
    </location>
</feature>
<dbReference type="OrthoDB" id="6159439at2759"/>